<protein>
    <submittedName>
        <fullName evidence="2">Uncharacterized protein</fullName>
    </submittedName>
</protein>
<name>A0A9P3GHB6_9APHY</name>
<dbReference type="AlphaFoldDB" id="A0A9P3GHB6"/>
<feature type="region of interest" description="Disordered" evidence="1">
    <location>
        <begin position="1"/>
        <end position="416"/>
    </location>
</feature>
<evidence type="ECO:0000313" key="2">
    <source>
        <dbReference type="EMBL" id="GJE95015.1"/>
    </source>
</evidence>
<proteinExistence type="predicted"/>
<dbReference type="PRINTS" id="PR01217">
    <property type="entry name" value="PRICHEXTENSN"/>
</dbReference>
<comment type="caution">
    <text evidence="2">The sequence shown here is derived from an EMBL/GenBank/DDBJ whole genome shotgun (WGS) entry which is preliminary data.</text>
</comment>
<reference evidence="2 3" key="1">
    <citation type="submission" date="2021-08" db="EMBL/GenBank/DDBJ databases">
        <title>Draft Genome Sequence of Phanerochaete sordida strain YK-624.</title>
        <authorList>
            <person name="Mori T."/>
            <person name="Dohra H."/>
            <person name="Suzuki T."/>
            <person name="Kawagishi H."/>
            <person name="Hirai H."/>
        </authorList>
    </citation>
    <scope>NUCLEOTIDE SEQUENCE [LARGE SCALE GENOMIC DNA]</scope>
    <source>
        <strain evidence="2 3">YK-624</strain>
    </source>
</reference>
<feature type="compositionally biased region" description="Polar residues" evidence="1">
    <location>
        <begin position="322"/>
        <end position="366"/>
    </location>
</feature>
<feature type="compositionally biased region" description="Low complexity" evidence="1">
    <location>
        <begin position="277"/>
        <end position="292"/>
    </location>
</feature>
<feature type="compositionally biased region" description="Low complexity" evidence="1">
    <location>
        <begin position="212"/>
        <end position="226"/>
    </location>
</feature>
<organism evidence="2 3">
    <name type="scientific">Phanerochaete sordida</name>
    <dbReference type="NCBI Taxonomy" id="48140"/>
    <lineage>
        <taxon>Eukaryota</taxon>
        <taxon>Fungi</taxon>
        <taxon>Dikarya</taxon>
        <taxon>Basidiomycota</taxon>
        <taxon>Agaricomycotina</taxon>
        <taxon>Agaricomycetes</taxon>
        <taxon>Polyporales</taxon>
        <taxon>Phanerochaetaceae</taxon>
        <taxon>Phanerochaete</taxon>
    </lineage>
</organism>
<dbReference type="Proteomes" id="UP000703269">
    <property type="component" value="Unassembled WGS sequence"/>
</dbReference>
<feature type="compositionally biased region" description="Basic and acidic residues" evidence="1">
    <location>
        <begin position="257"/>
        <end position="273"/>
    </location>
</feature>
<gene>
    <name evidence="2" type="ORF">PsYK624_111940</name>
</gene>
<sequence>MAPKAHGAHRAGGGLTRTHSRTSSGGGSRVGLNDLRLTQKEPPARYPDKPKKNAHLHHEGPVRNLSRTNSGLRVQSREHVNVNQPTRRAPTPLKNNTTATKQKGGFTISSPEEGEEDGWVSTESGAATPQDESDAEEEVVTPIEKQQKPKLPPNALPNGFAKDDHPTPRAEYQQLPRIDTVKLADGPVPGPPPVSRDYVPATPPPVHRPVQSNSAPALAPSSAPRAPAAPTPMPDPAPVLHTPSPSPPQSIPPVTKARSETHSPPRRSPDIRTRSMTRPPSTHSITSSTQQHLRPHPLIRAHSAGYGALLGPAKPAPLAPLTSSEQIPAQMPASSSPTSYRAVSPTFSMHTNTASPVLSQPSPTDSEASRQLRRTSLSSRSSGATLPSGQPLQGSASHSHLGRTGSHDRQRTMSSSSTFAALSNLNLGMRATPSPPKTPLQHLTVHFPPAEQHAAQVEHTHPLLPPPYNTAHMTLLAYRNPLAESYERVTRAKQAQAQAR</sequence>
<evidence type="ECO:0000313" key="3">
    <source>
        <dbReference type="Proteomes" id="UP000703269"/>
    </source>
</evidence>
<evidence type="ECO:0000256" key="1">
    <source>
        <dbReference type="SAM" id="MobiDB-lite"/>
    </source>
</evidence>
<feature type="compositionally biased region" description="Polar residues" evidence="1">
    <location>
        <begin position="383"/>
        <end position="398"/>
    </location>
</feature>
<keyword evidence="3" id="KW-1185">Reference proteome</keyword>
<dbReference type="OrthoDB" id="3219024at2759"/>
<feature type="compositionally biased region" description="Pro residues" evidence="1">
    <location>
        <begin position="227"/>
        <end position="237"/>
    </location>
</feature>
<feature type="compositionally biased region" description="Low complexity" evidence="1">
    <location>
        <begin position="304"/>
        <end position="313"/>
    </location>
</feature>
<dbReference type="EMBL" id="BPQB01000045">
    <property type="protein sequence ID" value="GJE95015.1"/>
    <property type="molecule type" value="Genomic_DNA"/>
</dbReference>
<accession>A0A9P3GHB6</accession>
<feature type="compositionally biased region" description="Basic and acidic residues" evidence="1">
    <location>
        <begin position="37"/>
        <end position="61"/>
    </location>
</feature>